<dbReference type="Gene3D" id="3.40.1440.10">
    <property type="entry name" value="GIY-YIG endonuclease"/>
    <property type="match status" value="1"/>
</dbReference>
<organism evidence="2 3">
    <name type="scientific">Candidatus Shapirobacteria bacterium CG_4_9_14_0_2_um_filter_39_11</name>
    <dbReference type="NCBI Taxonomy" id="1974478"/>
    <lineage>
        <taxon>Bacteria</taxon>
        <taxon>Candidatus Shapironibacteriota</taxon>
    </lineage>
</organism>
<accession>A0A2M8ETJ2</accession>
<dbReference type="Proteomes" id="UP000229816">
    <property type="component" value="Unassembled WGS sequence"/>
</dbReference>
<evidence type="ECO:0000259" key="1">
    <source>
        <dbReference type="PROSITE" id="PS50164"/>
    </source>
</evidence>
<name>A0A2M8ETJ2_9BACT</name>
<dbReference type="AlphaFoldDB" id="A0A2M8ETJ2"/>
<gene>
    <name evidence="2" type="ORF">CO054_00180</name>
</gene>
<dbReference type="InterPro" id="IPR000305">
    <property type="entry name" value="GIY-YIG_endonuc"/>
</dbReference>
<dbReference type="Pfam" id="PF01541">
    <property type="entry name" value="GIY-YIG"/>
    <property type="match status" value="1"/>
</dbReference>
<feature type="non-terminal residue" evidence="2">
    <location>
        <position position="1"/>
    </location>
</feature>
<protein>
    <submittedName>
        <fullName evidence="2">Excinuclease ABC subunit C</fullName>
    </submittedName>
</protein>
<evidence type="ECO:0000313" key="3">
    <source>
        <dbReference type="Proteomes" id="UP000229816"/>
    </source>
</evidence>
<proteinExistence type="predicted"/>
<feature type="domain" description="GIY-YIG" evidence="1">
    <location>
        <begin position="1"/>
        <end position="76"/>
    </location>
</feature>
<dbReference type="InterPro" id="IPR035901">
    <property type="entry name" value="GIY-YIG_endonuc_sf"/>
</dbReference>
<dbReference type="PROSITE" id="PS50164">
    <property type="entry name" value="GIY_YIG"/>
    <property type="match status" value="1"/>
</dbReference>
<comment type="caution">
    <text evidence="2">The sequence shown here is derived from an EMBL/GenBank/DDBJ whole genome shotgun (WGS) entry which is preliminary data.</text>
</comment>
<dbReference type="SUPFAM" id="SSF82771">
    <property type="entry name" value="GIY-YIG endonuclease"/>
    <property type="match status" value="1"/>
</dbReference>
<evidence type="ECO:0000313" key="2">
    <source>
        <dbReference type="EMBL" id="PJC28442.1"/>
    </source>
</evidence>
<sequence length="78" mass="9194">VLLSKKDLKLYIGVTSDLKRRLQQHARGDVTSTRKRRYLKLIHYEYFINKKDAKAREVFLKSGAGHEQLRQILKNTLP</sequence>
<reference evidence="3" key="1">
    <citation type="submission" date="2017-09" db="EMBL/GenBank/DDBJ databases">
        <title>Depth-based differentiation of microbial function through sediment-hosted aquifers and enrichment of novel symbionts in the deep terrestrial subsurface.</title>
        <authorList>
            <person name="Probst A.J."/>
            <person name="Ladd B."/>
            <person name="Jarett J.K."/>
            <person name="Geller-Mcgrath D.E."/>
            <person name="Sieber C.M.K."/>
            <person name="Emerson J.B."/>
            <person name="Anantharaman K."/>
            <person name="Thomas B.C."/>
            <person name="Malmstrom R."/>
            <person name="Stieglmeier M."/>
            <person name="Klingl A."/>
            <person name="Woyke T."/>
            <person name="Ryan C.M."/>
            <person name="Banfield J.F."/>
        </authorList>
    </citation>
    <scope>NUCLEOTIDE SEQUENCE [LARGE SCALE GENOMIC DNA]</scope>
</reference>
<dbReference type="EMBL" id="PFSF01000004">
    <property type="protein sequence ID" value="PJC28442.1"/>
    <property type="molecule type" value="Genomic_DNA"/>
</dbReference>